<organism evidence="3 4">
    <name type="scientific">Haladaptatus pallidirubidus</name>
    <dbReference type="NCBI Taxonomy" id="1008152"/>
    <lineage>
        <taxon>Archaea</taxon>
        <taxon>Methanobacteriati</taxon>
        <taxon>Methanobacteriota</taxon>
        <taxon>Stenosarchaea group</taxon>
        <taxon>Halobacteria</taxon>
        <taxon>Halobacteriales</taxon>
        <taxon>Haladaptataceae</taxon>
        <taxon>Haladaptatus</taxon>
    </lineage>
</organism>
<feature type="region of interest" description="Disordered" evidence="1">
    <location>
        <begin position="1"/>
        <end position="28"/>
    </location>
</feature>
<gene>
    <name evidence="3" type="ORF">GCM10025751_52670</name>
</gene>
<feature type="domain" description="Luciferase" evidence="2">
    <location>
        <begin position="37"/>
        <end position="97"/>
    </location>
</feature>
<name>A0AAV3UQJ0_9EURY</name>
<dbReference type="EMBL" id="BAABKX010000030">
    <property type="protein sequence ID" value="GAA5063858.1"/>
    <property type="molecule type" value="Genomic_DNA"/>
</dbReference>
<dbReference type="RefSeq" id="WP_227778678.1">
    <property type="nucleotide sequence ID" value="NZ_BAABKX010000030.1"/>
</dbReference>
<dbReference type="AlphaFoldDB" id="A0AAV3UQJ0"/>
<accession>A0AAV3UQJ0</accession>
<dbReference type="InterPro" id="IPR040841">
    <property type="entry name" value="Luciferase_dom"/>
</dbReference>
<evidence type="ECO:0000313" key="4">
    <source>
        <dbReference type="Proteomes" id="UP001501729"/>
    </source>
</evidence>
<protein>
    <recommendedName>
        <fullName evidence="2">Luciferase domain-containing protein</fullName>
    </recommendedName>
</protein>
<sequence>MGSAKSKKTIESTVSDWPGINVEPHDRGGGHEFTLNGREIGHIHNSRLVDIPFARRIHDILIEEERAQKHHVLPDSGWVSYYVQSDEAIDGALWLLCISYLYHLSVIQKRASDHFEGGEVDIDAELNELNLSDELRRVFSELRADT</sequence>
<reference evidence="3 4" key="1">
    <citation type="journal article" date="2019" name="Int. J. Syst. Evol. Microbiol.">
        <title>The Global Catalogue of Microorganisms (GCM) 10K type strain sequencing project: providing services to taxonomists for standard genome sequencing and annotation.</title>
        <authorList>
            <consortium name="The Broad Institute Genomics Platform"/>
            <consortium name="The Broad Institute Genome Sequencing Center for Infectious Disease"/>
            <person name="Wu L."/>
            <person name="Ma J."/>
        </authorList>
    </citation>
    <scope>NUCLEOTIDE SEQUENCE [LARGE SCALE GENOMIC DNA]</scope>
    <source>
        <strain evidence="3 4">JCM 17504</strain>
    </source>
</reference>
<evidence type="ECO:0000259" key="2">
    <source>
        <dbReference type="Pfam" id="PF17648"/>
    </source>
</evidence>
<proteinExistence type="predicted"/>
<comment type="caution">
    <text evidence="3">The sequence shown here is derived from an EMBL/GenBank/DDBJ whole genome shotgun (WGS) entry which is preliminary data.</text>
</comment>
<dbReference type="Proteomes" id="UP001501729">
    <property type="component" value="Unassembled WGS sequence"/>
</dbReference>
<dbReference type="Pfam" id="PF17648">
    <property type="entry name" value="Luciferase"/>
    <property type="match status" value="1"/>
</dbReference>
<evidence type="ECO:0000256" key="1">
    <source>
        <dbReference type="SAM" id="MobiDB-lite"/>
    </source>
</evidence>
<keyword evidence="4" id="KW-1185">Reference proteome</keyword>
<dbReference type="GeneID" id="68617465"/>
<evidence type="ECO:0000313" key="3">
    <source>
        <dbReference type="EMBL" id="GAA5063858.1"/>
    </source>
</evidence>